<keyword evidence="5 13" id="KW-0812">Transmembrane</keyword>
<dbReference type="GO" id="GO:0030943">
    <property type="term" value="F:mitochondrion targeting sequence binding"/>
    <property type="evidence" value="ECO:0007669"/>
    <property type="project" value="TreeGrafter"/>
</dbReference>
<dbReference type="PRINTS" id="PR01989">
    <property type="entry name" value="EUOM20RECPTR"/>
</dbReference>
<evidence type="ECO:0000256" key="2">
    <source>
        <dbReference type="ARBA" id="ARBA00005792"/>
    </source>
</evidence>
<evidence type="ECO:0000256" key="13">
    <source>
        <dbReference type="SAM" id="Phobius"/>
    </source>
</evidence>
<dbReference type="PIRSF" id="PIRSF037707">
    <property type="entry name" value="MAS20_rcpt"/>
    <property type="match status" value="1"/>
</dbReference>
<keyword evidence="4" id="KW-0597">Phosphoprotein</keyword>
<dbReference type="GO" id="GO:0006886">
    <property type="term" value="P:intracellular protein transport"/>
    <property type="evidence" value="ECO:0007669"/>
    <property type="project" value="InterPro"/>
</dbReference>
<dbReference type="EMBL" id="GDJX01004065">
    <property type="protein sequence ID" value="JAT63871.1"/>
    <property type="molecule type" value="Transcribed_RNA"/>
</dbReference>
<evidence type="ECO:0000256" key="9">
    <source>
        <dbReference type="ARBA" id="ARBA00023128"/>
    </source>
</evidence>
<keyword evidence="7" id="KW-0653">Protein transport</keyword>
<keyword evidence="10 11" id="KW-0472">Membrane</keyword>
<evidence type="ECO:0000256" key="7">
    <source>
        <dbReference type="ARBA" id="ARBA00022927"/>
    </source>
</evidence>
<dbReference type="SUPFAM" id="SSF47157">
    <property type="entry name" value="Mitochondrial import receptor subunit Tom20"/>
    <property type="match status" value="1"/>
</dbReference>
<organism evidence="14">
    <name type="scientific">Anthurium amnicola</name>
    <dbReference type="NCBI Taxonomy" id="1678845"/>
    <lineage>
        <taxon>Eukaryota</taxon>
        <taxon>Viridiplantae</taxon>
        <taxon>Streptophyta</taxon>
        <taxon>Embryophyta</taxon>
        <taxon>Tracheophyta</taxon>
        <taxon>Spermatophyta</taxon>
        <taxon>Magnoliopsida</taxon>
        <taxon>Liliopsida</taxon>
        <taxon>Araceae</taxon>
        <taxon>Pothoideae</taxon>
        <taxon>Potheae</taxon>
        <taxon>Anthurium</taxon>
    </lineage>
</organism>
<protein>
    <submittedName>
        <fullName evidence="14">Mitochondrial import receptor subunit TOM20</fullName>
    </submittedName>
</protein>
<dbReference type="PRINTS" id="PR00351">
    <property type="entry name" value="OM20RECEPTOR"/>
</dbReference>
<dbReference type="GO" id="GO:0006605">
    <property type="term" value="P:protein targeting"/>
    <property type="evidence" value="ECO:0007669"/>
    <property type="project" value="InterPro"/>
</dbReference>
<keyword evidence="9 11" id="KW-0496">Mitochondrion</keyword>
<reference evidence="14" key="1">
    <citation type="submission" date="2015-07" db="EMBL/GenBank/DDBJ databases">
        <title>Transcriptome Assembly of Anthurium amnicola.</title>
        <authorList>
            <person name="Suzuki J."/>
        </authorList>
    </citation>
    <scope>NUCLEOTIDE SEQUENCE</scope>
</reference>
<dbReference type="Gene3D" id="1.20.960.10">
    <property type="entry name" value="Mitochondrial outer membrane translocase complex, subunit Tom20 domain"/>
    <property type="match status" value="1"/>
</dbReference>
<dbReference type="PANTHER" id="PTHR12430">
    <property type="entry name" value="MITOCHONDRIAL IMPORT RECEPTOR SUBUNIT TOM20"/>
    <property type="match status" value="1"/>
</dbReference>
<dbReference type="Pfam" id="PF02064">
    <property type="entry name" value="MAS20"/>
    <property type="match status" value="1"/>
</dbReference>
<proteinExistence type="inferred from homology"/>
<gene>
    <name evidence="14" type="primary">Tomm20</name>
    <name evidence="14" type="ORF">g.103752</name>
</gene>
<evidence type="ECO:0000256" key="12">
    <source>
        <dbReference type="SAM" id="MobiDB-lite"/>
    </source>
</evidence>
<evidence type="ECO:0000256" key="11">
    <source>
        <dbReference type="PIRNR" id="PIRNR037707"/>
    </source>
</evidence>
<keyword evidence="14" id="KW-0675">Receptor</keyword>
<dbReference type="GO" id="GO:0005742">
    <property type="term" value="C:mitochondrial outer membrane translocase complex"/>
    <property type="evidence" value="ECO:0007669"/>
    <property type="project" value="UniProtKB-UniRule"/>
</dbReference>
<dbReference type="InterPro" id="IPR023392">
    <property type="entry name" value="Tom20_dom_sf"/>
</dbReference>
<feature type="transmembrane region" description="Helical" evidence="13">
    <location>
        <begin position="6"/>
        <end position="26"/>
    </location>
</feature>
<dbReference type="AlphaFoldDB" id="A0A1D1ZAI4"/>
<dbReference type="GO" id="GO:0030150">
    <property type="term" value="P:protein import into mitochondrial matrix"/>
    <property type="evidence" value="ECO:0007669"/>
    <property type="project" value="TreeGrafter"/>
</dbReference>
<dbReference type="InterPro" id="IPR002056">
    <property type="entry name" value="MAS20"/>
</dbReference>
<accession>A0A1D1ZAI4</accession>
<dbReference type="InterPro" id="IPR022422">
    <property type="entry name" value="MAS20_rcpt_metazoan"/>
</dbReference>
<evidence type="ECO:0000256" key="10">
    <source>
        <dbReference type="ARBA" id="ARBA00023136"/>
    </source>
</evidence>
<evidence type="ECO:0000256" key="3">
    <source>
        <dbReference type="ARBA" id="ARBA00022448"/>
    </source>
</evidence>
<evidence type="ECO:0000256" key="6">
    <source>
        <dbReference type="ARBA" id="ARBA00022787"/>
    </source>
</evidence>
<dbReference type="FunFam" id="1.20.960.10:FF:000001">
    <property type="entry name" value="Mitochondrial import receptor subunit TOM20 homolog"/>
    <property type="match status" value="1"/>
</dbReference>
<feature type="region of interest" description="Disordered" evidence="12">
    <location>
        <begin position="37"/>
        <end position="61"/>
    </location>
</feature>
<sequence>MTTVSKAAIGIAAGVCGTLFLGYCLYFDRQRRSDPNFKKKLRERRKAKKDANKRGGSKFPNLKDHEAVQKFFLQEIQLGEMMLASGDVDEGVEHLSNAITVCGQPQQLLSVLQQTLPPQVFNLLLQRLPALGQRLMSQEMGKSLEDEDVE</sequence>
<keyword evidence="8 13" id="KW-1133">Transmembrane helix</keyword>
<evidence type="ECO:0000256" key="5">
    <source>
        <dbReference type="ARBA" id="ARBA00022692"/>
    </source>
</evidence>
<dbReference type="GO" id="GO:0016031">
    <property type="term" value="P:tRNA import into mitochondrion"/>
    <property type="evidence" value="ECO:0007669"/>
    <property type="project" value="TreeGrafter"/>
</dbReference>
<keyword evidence="6 11" id="KW-1000">Mitochondrion outer membrane</keyword>
<dbReference type="GO" id="GO:0008320">
    <property type="term" value="F:protein transmembrane transporter activity"/>
    <property type="evidence" value="ECO:0007669"/>
    <property type="project" value="TreeGrafter"/>
</dbReference>
<evidence type="ECO:0000256" key="8">
    <source>
        <dbReference type="ARBA" id="ARBA00022989"/>
    </source>
</evidence>
<keyword evidence="3" id="KW-0813">Transport</keyword>
<evidence type="ECO:0000313" key="14">
    <source>
        <dbReference type="EMBL" id="JAT63871.1"/>
    </source>
</evidence>
<comment type="subcellular location">
    <subcellularLocation>
        <location evidence="1">Mitochondrion outer membrane</location>
        <topology evidence="1">Single-pass membrane protein</topology>
    </subcellularLocation>
</comment>
<dbReference type="PANTHER" id="PTHR12430:SF0">
    <property type="entry name" value="TRANSLOCASE OF OUTER MITOCHONDRIAL MEMBRANE 20"/>
    <property type="match status" value="1"/>
</dbReference>
<name>A0A1D1ZAI4_9ARAE</name>
<comment type="similarity">
    <text evidence="2 11">Belongs to the Tom20 family.</text>
</comment>
<feature type="compositionally biased region" description="Basic residues" evidence="12">
    <location>
        <begin position="38"/>
        <end position="48"/>
    </location>
</feature>
<evidence type="ECO:0000256" key="4">
    <source>
        <dbReference type="ARBA" id="ARBA00022553"/>
    </source>
</evidence>
<evidence type="ECO:0000256" key="1">
    <source>
        <dbReference type="ARBA" id="ARBA00004572"/>
    </source>
</evidence>